<dbReference type="InterPro" id="IPR017585">
    <property type="entry name" value="SAF_FlgA"/>
</dbReference>
<dbReference type="GO" id="GO:0042597">
    <property type="term" value="C:periplasmic space"/>
    <property type="evidence" value="ECO:0007669"/>
    <property type="project" value="UniProtKB-SubCell"/>
</dbReference>
<feature type="domain" description="SAF" evidence="8">
    <location>
        <begin position="106"/>
        <end position="168"/>
    </location>
</feature>
<reference evidence="9" key="1">
    <citation type="journal article" date="2018" name="Genome Biol.">
        <title>SKESA: strategic k-mer extension for scrupulous assemblies.</title>
        <authorList>
            <person name="Souvorov A."/>
            <person name="Agarwala R."/>
            <person name="Lipman D.J."/>
        </authorList>
    </citation>
    <scope>NUCLEOTIDE SEQUENCE</scope>
    <source>
        <strain evidence="9">Morganella morganii ARLG-3209</strain>
    </source>
</reference>
<evidence type="ECO:0000313" key="9">
    <source>
        <dbReference type="EMBL" id="HAT3810705.1"/>
    </source>
</evidence>
<evidence type="ECO:0000256" key="1">
    <source>
        <dbReference type="ARBA" id="ARBA00004418"/>
    </source>
</evidence>
<dbReference type="CDD" id="cd11614">
    <property type="entry name" value="SAF_CpaB_FlgA_like"/>
    <property type="match status" value="1"/>
</dbReference>
<keyword evidence="9" id="KW-0966">Cell projection</keyword>
<dbReference type="Gene3D" id="3.90.1210.10">
    <property type="entry name" value="Antifreeze-like/N-acetylneuraminic acid synthase C-terminal domain"/>
    <property type="match status" value="1"/>
</dbReference>
<keyword evidence="4 7" id="KW-0732">Signal</keyword>
<proteinExistence type="inferred from homology"/>
<evidence type="ECO:0000259" key="8">
    <source>
        <dbReference type="SMART" id="SM00858"/>
    </source>
</evidence>
<evidence type="ECO:0000256" key="3">
    <source>
        <dbReference type="ARBA" id="ARBA00014754"/>
    </source>
</evidence>
<evidence type="ECO:0000313" key="10">
    <source>
        <dbReference type="Proteomes" id="UP000865968"/>
    </source>
</evidence>
<dbReference type="EMBL" id="DACSWI010000014">
    <property type="protein sequence ID" value="HAT3810705.1"/>
    <property type="molecule type" value="Genomic_DNA"/>
</dbReference>
<dbReference type="Gene3D" id="2.30.30.760">
    <property type="match status" value="1"/>
</dbReference>
<dbReference type="NCBIfam" id="TIGR03170">
    <property type="entry name" value="flgA_cterm"/>
    <property type="match status" value="1"/>
</dbReference>
<protein>
    <recommendedName>
        <fullName evidence="3 7">Flagella basal body P-ring formation protein FlgA</fullName>
    </recommendedName>
</protein>
<organism evidence="9 10">
    <name type="scientific">Morganella morganii</name>
    <name type="common">Proteus morganii</name>
    <dbReference type="NCBI Taxonomy" id="582"/>
    <lineage>
        <taxon>Bacteria</taxon>
        <taxon>Pseudomonadati</taxon>
        <taxon>Pseudomonadota</taxon>
        <taxon>Gammaproteobacteria</taxon>
        <taxon>Enterobacterales</taxon>
        <taxon>Morganellaceae</taxon>
        <taxon>Morganella</taxon>
    </lineage>
</organism>
<feature type="chain" id="PRO_5042671443" description="Flagella basal body P-ring formation protein FlgA" evidence="7">
    <location>
        <begin position="23"/>
        <end position="232"/>
    </location>
</feature>
<evidence type="ECO:0000256" key="4">
    <source>
        <dbReference type="ARBA" id="ARBA00022729"/>
    </source>
</evidence>
<dbReference type="PANTHER" id="PTHR36307:SF1">
    <property type="entry name" value="FLAGELLA BASAL BODY P-RING FORMATION PROTEIN FLGA"/>
    <property type="match status" value="1"/>
</dbReference>
<sequence length="232" mass="25009">MDFRLIRYFLLLTIPFSLPAFPASEQSAVLEKNIQTLIGGELQKNTVPDDDLRIKILSSGKQLESLCDNPVLSLSGQNSKITGNRTVLARCGKKSHYIRINVSVTGTYWVAGQALLPGEAITAAQLELRTGSLDGLPADIITDPQQITDKIPTRLIKSGQPVTAGSLRKTWSVLTGDEISVVASGNGFQVTTVGKSMDNGALGDTVRFRTRLGQILTGKVTGKKKVTINMQN</sequence>
<keyword evidence="5 7" id="KW-0574">Periplasm</keyword>
<dbReference type="GO" id="GO:0044780">
    <property type="term" value="P:bacterial-type flagellum assembly"/>
    <property type="evidence" value="ECO:0007669"/>
    <property type="project" value="InterPro"/>
</dbReference>
<dbReference type="SMART" id="SM00858">
    <property type="entry name" value="SAF"/>
    <property type="match status" value="1"/>
</dbReference>
<dbReference type="InterPro" id="IPR013974">
    <property type="entry name" value="SAF"/>
</dbReference>
<gene>
    <name evidence="9" type="primary">flgA</name>
    <name evidence="9" type="ORF">I8608_003604</name>
</gene>
<dbReference type="InterPro" id="IPR039246">
    <property type="entry name" value="Flagellar_FlgA"/>
</dbReference>
<evidence type="ECO:0000256" key="2">
    <source>
        <dbReference type="ARBA" id="ARBA00010474"/>
    </source>
</evidence>
<keyword evidence="7" id="KW-1005">Bacterial flagellum biogenesis</keyword>
<feature type="signal peptide" evidence="7">
    <location>
        <begin position="1"/>
        <end position="22"/>
    </location>
</feature>
<dbReference type="Pfam" id="PF13144">
    <property type="entry name" value="ChapFlgA"/>
    <property type="match status" value="1"/>
</dbReference>
<dbReference type="Proteomes" id="UP000865968">
    <property type="component" value="Unassembled WGS sequence"/>
</dbReference>
<keyword evidence="9" id="KW-0282">Flagellum</keyword>
<comment type="similarity">
    <text evidence="2 7">Belongs to the FlgA family.</text>
</comment>
<accession>A0AAN5MHZ9</accession>
<dbReference type="PANTHER" id="PTHR36307">
    <property type="entry name" value="FLAGELLA BASAL BODY P-RING FORMATION PROTEIN FLGA"/>
    <property type="match status" value="1"/>
</dbReference>
<dbReference type="RefSeq" id="WP_274371335.1">
    <property type="nucleotide sequence ID" value="NZ_JAKMWI010000017.1"/>
</dbReference>
<keyword evidence="9" id="KW-0969">Cilium</keyword>
<comment type="caution">
    <text evidence="9">The sequence shown here is derived from an EMBL/GenBank/DDBJ whole genome shotgun (WGS) entry which is preliminary data.</text>
</comment>
<reference evidence="9" key="2">
    <citation type="submission" date="2020-10" db="EMBL/GenBank/DDBJ databases">
        <authorList>
            <consortium name="NCBI Pathogen Detection Project"/>
        </authorList>
    </citation>
    <scope>NUCLEOTIDE SEQUENCE</scope>
    <source>
        <strain evidence="9">Morganella morganii ARLG-3209</strain>
    </source>
</reference>
<comment type="subcellular location">
    <subcellularLocation>
        <location evidence="1 7">Periplasm</location>
    </subcellularLocation>
</comment>
<name>A0AAN5MHZ9_MORMO</name>
<evidence type="ECO:0000256" key="6">
    <source>
        <dbReference type="ARBA" id="ARBA00025643"/>
    </source>
</evidence>
<evidence type="ECO:0000256" key="7">
    <source>
        <dbReference type="RuleBase" id="RU362063"/>
    </source>
</evidence>
<comment type="function">
    <text evidence="6 7">Involved in the assembly process of the P-ring formation. It may associate with FlgF on the rod constituting a structure essential for the P-ring assembly or may act as a modulator protein for the P-ring assembly.</text>
</comment>
<dbReference type="AlphaFoldDB" id="A0AAN5MHZ9"/>
<evidence type="ECO:0000256" key="5">
    <source>
        <dbReference type="ARBA" id="ARBA00022764"/>
    </source>
</evidence>